<reference evidence="12" key="1">
    <citation type="submission" date="2021-02" db="EMBL/GenBank/DDBJ databases">
        <authorList>
            <person name="Steward A R."/>
        </authorList>
    </citation>
    <scope>NUCLEOTIDE SEQUENCE</scope>
</reference>
<dbReference type="PROSITE" id="PS50920">
    <property type="entry name" value="SOLCAR"/>
    <property type="match status" value="3"/>
</dbReference>
<keyword evidence="8" id="KW-0496">Mitochondrion</keyword>
<keyword evidence="6" id="KW-0999">Mitochondrion inner membrane</keyword>
<dbReference type="AlphaFoldDB" id="A0A821YC45"/>
<keyword evidence="4 10" id="KW-0812">Transmembrane</keyword>
<dbReference type="GO" id="GO:0005743">
    <property type="term" value="C:mitochondrial inner membrane"/>
    <property type="evidence" value="ECO:0007669"/>
    <property type="project" value="UniProtKB-SubCell"/>
</dbReference>
<keyword evidence="7" id="KW-1133">Transmembrane helix</keyword>
<keyword evidence="9 10" id="KW-0472">Membrane</keyword>
<evidence type="ECO:0000256" key="11">
    <source>
        <dbReference type="RuleBase" id="RU000488"/>
    </source>
</evidence>
<dbReference type="Proteomes" id="UP000663880">
    <property type="component" value="Unassembled WGS sequence"/>
</dbReference>
<feature type="repeat" description="Solcar" evidence="10">
    <location>
        <begin position="103"/>
        <end position="192"/>
    </location>
</feature>
<comment type="caution">
    <text evidence="12">The sequence shown here is derived from an EMBL/GenBank/DDBJ whole genome shotgun (WGS) entry which is preliminary data.</text>
</comment>
<evidence type="ECO:0000256" key="2">
    <source>
        <dbReference type="ARBA" id="ARBA00006375"/>
    </source>
</evidence>
<feature type="repeat" description="Solcar" evidence="10">
    <location>
        <begin position="1"/>
        <end position="90"/>
    </location>
</feature>
<evidence type="ECO:0000256" key="9">
    <source>
        <dbReference type="ARBA" id="ARBA00023136"/>
    </source>
</evidence>
<dbReference type="InterPro" id="IPR023395">
    <property type="entry name" value="MCP_dom_sf"/>
</dbReference>
<dbReference type="InterPro" id="IPR018108">
    <property type="entry name" value="MCP_transmembrane"/>
</dbReference>
<sequence length="385" mass="41898">MDFIIGGLAGAGATIFTNPMDVVKTRLQLQGELRSRKEQPRQYRGLFHGLYVIAKADGVLALQKGLTPAVVFGFCMNSVRLGTYHVAEVQGWTQSNGSVNVQKSAFWAGASGFISGLVANPMSVVKTRLQAAAHPSVAVGRQHMYNGTIDALMKIYKTEGFRGFFAGVHASCIRLAIGSSAQLTTFSIAKETLLSHGISTNSRLCLAFLASALSGAVVSAVICPFDVVSVRLYNQGNYHPRLHSLYLLIFHFVRLVTNYIIKSHSICVKKLDLICRLKEQLLANGFCQNSPALLACVASLACGVLSVLLETPLDVVTTRIFNQGAASKGDQLYKGVFDCLKKILKTEGVYGLYKGFGPLYLRIAPHTTLSLVIWDMLNVTFEKKR</sequence>
<evidence type="ECO:0000256" key="5">
    <source>
        <dbReference type="ARBA" id="ARBA00022737"/>
    </source>
</evidence>
<feature type="repeat" description="Solcar" evidence="10">
    <location>
        <begin position="290"/>
        <end position="380"/>
    </location>
</feature>
<dbReference type="OrthoDB" id="6703404at2759"/>
<dbReference type="PANTHER" id="PTHR45928:SF1">
    <property type="entry name" value="RE38146P"/>
    <property type="match status" value="1"/>
</dbReference>
<dbReference type="PANTHER" id="PTHR45928">
    <property type="entry name" value="RE38146P"/>
    <property type="match status" value="1"/>
</dbReference>
<evidence type="ECO:0000256" key="1">
    <source>
        <dbReference type="ARBA" id="ARBA00004448"/>
    </source>
</evidence>
<evidence type="ECO:0000256" key="10">
    <source>
        <dbReference type="PROSITE-ProRule" id="PRU00282"/>
    </source>
</evidence>
<dbReference type="InterPro" id="IPR051508">
    <property type="entry name" value="Mito_Carrier_Antiporter"/>
</dbReference>
<comment type="subcellular location">
    <subcellularLocation>
        <location evidence="1">Mitochondrion inner membrane</location>
        <topology evidence="1">Multi-pass membrane protein</topology>
    </subcellularLocation>
</comment>
<protein>
    <recommendedName>
        <fullName evidence="14">Mitochondrial carrier protein</fullName>
    </recommendedName>
</protein>
<evidence type="ECO:0008006" key="14">
    <source>
        <dbReference type="Google" id="ProtNLM"/>
    </source>
</evidence>
<evidence type="ECO:0000256" key="7">
    <source>
        <dbReference type="ARBA" id="ARBA00022989"/>
    </source>
</evidence>
<evidence type="ECO:0000313" key="13">
    <source>
        <dbReference type="Proteomes" id="UP000663880"/>
    </source>
</evidence>
<name>A0A821YC45_9NEOP</name>
<gene>
    <name evidence="12" type="ORF">PMACD_LOCUS16531</name>
</gene>
<evidence type="ECO:0000313" key="12">
    <source>
        <dbReference type="EMBL" id="CAF4958765.1"/>
    </source>
</evidence>
<dbReference type="EMBL" id="CAJOBZ010000094">
    <property type="protein sequence ID" value="CAF4958765.1"/>
    <property type="molecule type" value="Genomic_DNA"/>
</dbReference>
<comment type="similarity">
    <text evidence="2 11">Belongs to the mitochondrial carrier (TC 2.A.29) family.</text>
</comment>
<keyword evidence="3 11" id="KW-0813">Transport</keyword>
<dbReference type="SUPFAM" id="SSF103506">
    <property type="entry name" value="Mitochondrial carrier"/>
    <property type="match status" value="2"/>
</dbReference>
<evidence type="ECO:0000256" key="8">
    <source>
        <dbReference type="ARBA" id="ARBA00023128"/>
    </source>
</evidence>
<dbReference type="Gene3D" id="1.50.40.10">
    <property type="entry name" value="Mitochondrial carrier domain"/>
    <property type="match status" value="2"/>
</dbReference>
<evidence type="ECO:0000256" key="6">
    <source>
        <dbReference type="ARBA" id="ARBA00022792"/>
    </source>
</evidence>
<evidence type="ECO:0000256" key="3">
    <source>
        <dbReference type="ARBA" id="ARBA00022448"/>
    </source>
</evidence>
<keyword evidence="13" id="KW-1185">Reference proteome</keyword>
<organism evidence="12 13">
    <name type="scientific">Pieris macdunnoughi</name>
    <dbReference type="NCBI Taxonomy" id="345717"/>
    <lineage>
        <taxon>Eukaryota</taxon>
        <taxon>Metazoa</taxon>
        <taxon>Ecdysozoa</taxon>
        <taxon>Arthropoda</taxon>
        <taxon>Hexapoda</taxon>
        <taxon>Insecta</taxon>
        <taxon>Pterygota</taxon>
        <taxon>Neoptera</taxon>
        <taxon>Endopterygota</taxon>
        <taxon>Lepidoptera</taxon>
        <taxon>Glossata</taxon>
        <taxon>Ditrysia</taxon>
        <taxon>Papilionoidea</taxon>
        <taxon>Pieridae</taxon>
        <taxon>Pierinae</taxon>
        <taxon>Pieris</taxon>
    </lineage>
</organism>
<proteinExistence type="inferred from homology"/>
<keyword evidence="5" id="KW-0677">Repeat</keyword>
<accession>A0A821YC45</accession>
<evidence type="ECO:0000256" key="4">
    <source>
        <dbReference type="ARBA" id="ARBA00022692"/>
    </source>
</evidence>
<dbReference type="Pfam" id="PF00153">
    <property type="entry name" value="Mito_carr"/>
    <property type="match status" value="3"/>
</dbReference>